<keyword evidence="2" id="KW-1185">Reference proteome</keyword>
<evidence type="ECO:0000313" key="1">
    <source>
        <dbReference type="EMBL" id="KAI3363278.1"/>
    </source>
</evidence>
<comment type="caution">
    <text evidence="1">The sequence shown here is derived from an EMBL/GenBank/DDBJ whole genome shotgun (WGS) entry which is preliminary data.</text>
</comment>
<dbReference type="Proteomes" id="UP000831701">
    <property type="component" value="Chromosome 14"/>
</dbReference>
<name>A0ACB8W922_9TELE</name>
<evidence type="ECO:0000313" key="2">
    <source>
        <dbReference type="Proteomes" id="UP000831701"/>
    </source>
</evidence>
<reference evidence="1" key="1">
    <citation type="submission" date="2022-04" db="EMBL/GenBank/DDBJ databases">
        <title>Jade perch genome.</title>
        <authorList>
            <person name="Chao B."/>
        </authorList>
    </citation>
    <scope>NUCLEOTIDE SEQUENCE</scope>
    <source>
        <strain evidence="1">CB-2022</strain>
    </source>
</reference>
<proteinExistence type="predicted"/>
<protein>
    <submittedName>
        <fullName evidence="1">Uncharacterized protein</fullName>
    </submittedName>
</protein>
<accession>A0ACB8W922</accession>
<dbReference type="EMBL" id="CM041544">
    <property type="protein sequence ID" value="KAI3363278.1"/>
    <property type="molecule type" value="Genomic_DNA"/>
</dbReference>
<gene>
    <name evidence="1" type="ORF">L3Q82_011908</name>
</gene>
<organism evidence="1 2">
    <name type="scientific">Scortum barcoo</name>
    <name type="common">barcoo grunter</name>
    <dbReference type="NCBI Taxonomy" id="214431"/>
    <lineage>
        <taxon>Eukaryota</taxon>
        <taxon>Metazoa</taxon>
        <taxon>Chordata</taxon>
        <taxon>Craniata</taxon>
        <taxon>Vertebrata</taxon>
        <taxon>Euteleostomi</taxon>
        <taxon>Actinopterygii</taxon>
        <taxon>Neopterygii</taxon>
        <taxon>Teleostei</taxon>
        <taxon>Neoteleostei</taxon>
        <taxon>Acanthomorphata</taxon>
        <taxon>Eupercaria</taxon>
        <taxon>Centrarchiformes</taxon>
        <taxon>Terapontoidei</taxon>
        <taxon>Terapontidae</taxon>
        <taxon>Scortum</taxon>
    </lineage>
</organism>
<sequence>MYANTFLLFPPSRWIQGFANSRIEFVDNKTVCYTCGSYICFLNLETKVQRLLQSPGRGVGVLTASGNSGMFAFSEQKLSPSIFVYIFPEFQLKSELKGTAQLDYTSLTLSDGGPYLGCCSSLPDHTITVWNWETAEPICTQPQGGHDVISLVFNPLNWLQLCALGTTSLTVWTIEKSDSFHVLKPSVMELPATDGSFVERLAPTSRTVSDNMPYFGPDMPLSAISGLKGDKAESIVTKLCTKARLTPTAICWTATSELYVGCAEGFLLLVDPDNLSVSILVNPTTADVVPELRLRNFQGLTINKNGLITLAKDNVVHCLQIKGTRIDITQTWQLEGPVSTVMYSPDNEKLLLSSNTGQIYMLNQTQSDKIVKVLDILSGNFVAASLSHSVKNICVSVRDSGDLQLWSTDGICLGSLSLQATVTSLACCPVAQYAAVGTSTGNVLFIDLNREQRPRLVHQIQLYHSPVDHLVQVSPTPCDPTTFQFNSVLVTKFFLYIYEVEAGIISSHKTQRGQLLSHFCFDQEGTYLLTGSSDSHIYVLDAKPSKRFSVIGYTVVPGRILSLSTQCEDCEHVKVLALSTGQEVRNHDGSLLTLLSMSARDLTGPDCVDRYGCLSPQILKVSRYEVPHPLKSCVLGVNEVFAYCHKKKTIQRFQLPQVDYSLTFLLPSDFSAQDTDGLSSQQVVQLTPEQEVRGHPLGPASLTLSPHHLWLASVGRDGLLRIRETASMERYIELQCHSCRAGGARSVSFSANSQKLLTAGFKDGSLVCLRIKGVDAGKANAAAQYNQSMGDFNVENPILIALPEWGQESPIGTEKQGESEVSGGADTVDVTEQDEGYNRQLSAPHSLNTWLDSRREAVIKEESEQYSETKKNQRKSIKELRDTIQEMMRENEIVPDIERLEQREFNLDVEEQKKLEAMVEQEVTRVMEAVIPNAVTLQVRNEIEWENLAKRYLHDVLKRECWDTMKVKGRAIKAFHSEHEVKNYPLKDRTEKEMEELRRVQTLRKLEMAACTQSSLKKSSKTTRTKGEEQDKESQDAKSSALTGSFSAQLGYSNRYVYDQFSLQTTEQRISQIILLQDVIYRIKTAFNADFEAVHRQKVQELNRVRDRNRHIREIMLELDMKEKLWEPRLTNSEQPERLLTVDDSEIKAEKYLTPEQKKEEERKKLEEQRRLAAKGDNVRERALDDMMDGVLEVKKEDILKMEIPPPEFVLTKPSIQWTEEEKKIYKEYEKKSKDLSEEKEKYKKSLETEMKKLQASTKDATDRFDETLTKLFEKKVKCEMAIYQEELKMTYLIYSVLIEEEMRNRELELKLKLEKTLAYKDEIGVEVKRHEEEVELFHETYDSIVAEDKVLDKEFRKEFFDVPSHMVDQLYKLFKRRPRVQKIRTQTDHSSNPIKEQRLCGSLAPDAFSKMLKAMEELDAPENIPEGLNLMIWEKFCLVRRTKVESEQKVKVKALTLAEMQAFLQKRRDEEKAAQQEIKNLSDELESLHKEKNRFLTDIMVQVLLKQGQVEVSTTDLTPDYTESVLHHRSVVEDLNRTIRTLGEQKIASMVECKDFRKGIIQLQWEHKMMGMQIEDLNNKARDIQMLRLTEEQQDYLNKTDRDSRVSKQVSVLEKTIAFQEKSHQQSVKNRQKKIAQLNRQAAMKAEKDAIVEEQLPNIQVTVAERRHIYEAIASEENQAANTEERYQEIVQKRNLEDFAKAQAEELAFLWAEVERLRMKNFPSLNQLQHN</sequence>